<dbReference type="Proteomes" id="UP000050836">
    <property type="component" value="Unassembled WGS sequence"/>
</dbReference>
<name>A0A0R0ABB9_9GAMM</name>
<protein>
    <submittedName>
        <fullName evidence="2">Uncharacterized protein</fullName>
    </submittedName>
</protein>
<feature type="signal peptide" evidence="1">
    <location>
        <begin position="1"/>
        <end position="19"/>
    </location>
</feature>
<sequence length="145" mass="15432">MIRTSLILALLLLPAAAVAQNDAVTPGALDLSVPQAPLRYLGDPAYQSDAPGTFYGDHSGRRLSRNQPAAEAVDDKLQVHGAISTGIGYSKQTGNSHWSAVDLNLGKNYTNDEGKTRRVDLNIHLSKGEGIGPYGYGPGPWYGGW</sequence>
<evidence type="ECO:0000256" key="1">
    <source>
        <dbReference type="SAM" id="SignalP"/>
    </source>
</evidence>
<evidence type="ECO:0000313" key="2">
    <source>
        <dbReference type="EMBL" id="KRG42230.1"/>
    </source>
</evidence>
<organism evidence="2 3">
    <name type="scientific">Stenotrophomonas pictorum JCM 9942</name>
    <dbReference type="NCBI Taxonomy" id="1236960"/>
    <lineage>
        <taxon>Bacteria</taxon>
        <taxon>Pseudomonadati</taxon>
        <taxon>Pseudomonadota</taxon>
        <taxon>Gammaproteobacteria</taxon>
        <taxon>Lysobacterales</taxon>
        <taxon>Lysobacteraceae</taxon>
        <taxon>Stenotrophomonas</taxon>
    </lineage>
</organism>
<feature type="chain" id="PRO_5006390526" evidence="1">
    <location>
        <begin position="20"/>
        <end position="145"/>
    </location>
</feature>
<keyword evidence="3" id="KW-1185">Reference proteome</keyword>
<dbReference type="EMBL" id="LLXS01000020">
    <property type="protein sequence ID" value="KRG42230.1"/>
    <property type="molecule type" value="Genomic_DNA"/>
</dbReference>
<reference evidence="2 3" key="1">
    <citation type="submission" date="2015-10" db="EMBL/GenBank/DDBJ databases">
        <title>Genome sequencing and analysis of members of genus Stenotrophomonas.</title>
        <authorList>
            <person name="Patil P.P."/>
            <person name="Midha S."/>
            <person name="Patil P.B."/>
        </authorList>
    </citation>
    <scope>NUCLEOTIDE SEQUENCE [LARGE SCALE GENOMIC DNA]</scope>
    <source>
        <strain evidence="2 3">JCM 9942</strain>
    </source>
</reference>
<dbReference type="OrthoDB" id="5975465at2"/>
<comment type="caution">
    <text evidence="2">The sequence shown here is derived from an EMBL/GenBank/DDBJ whole genome shotgun (WGS) entry which is preliminary data.</text>
</comment>
<proteinExistence type="predicted"/>
<evidence type="ECO:0000313" key="3">
    <source>
        <dbReference type="Proteomes" id="UP000050836"/>
    </source>
</evidence>
<gene>
    <name evidence="2" type="ORF">ARC78_09810</name>
</gene>
<accession>A0A0R0ABB9</accession>
<dbReference type="RefSeq" id="WP_054659199.1">
    <property type="nucleotide sequence ID" value="NZ_BAZI01000155.1"/>
</dbReference>
<keyword evidence="1" id="KW-0732">Signal</keyword>
<dbReference type="AlphaFoldDB" id="A0A0R0ABB9"/>